<proteinExistence type="predicted"/>
<evidence type="ECO:0000313" key="1">
    <source>
        <dbReference type="EMBL" id="KAI0031294.1"/>
    </source>
</evidence>
<keyword evidence="2" id="KW-1185">Reference proteome</keyword>
<reference evidence="1" key="1">
    <citation type="submission" date="2021-02" db="EMBL/GenBank/DDBJ databases">
        <authorList>
            <consortium name="DOE Joint Genome Institute"/>
            <person name="Ahrendt S."/>
            <person name="Looney B.P."/>
            <person name="Miyauchi S."/>
            <person name="Morin E."/>
            <person name="Drula E."/>
            <person name="Courty P.E."/>
            <person name="Chicoki N."/>
            <person name="Fauchery L."/>
            <person name="Kohler A."/>
            <person name="Kuo A."/>
            <person name="Labutti K."/>
            <person name="Pangilinan J."/>
            <person name="Lipzen A."/>
            <person name="Riley R."/>
            <person name="Andreopoulos W."/>
            <person name="He G."/>
            <person name="Johnson J."/>
            <person name="Barry K.W."/>
            <person name="Grigoriev I.V."/>
            <person name="Nagy L."/>
            <person name="Hibbett D."/>
            <person name="Henrissat B."/>
            <person name="Matheny P.B."/>
            <person name="Labbe J."/>
            <person name="Martin F."/>
        </authorList>
    </citation>
    <scope>NUCLEOTIDE SEQUENCE</scope>
    <source>
        <strain evidence="1">EC-137</strain>
    </source>
</reference>
<sequence length="528" mass="60455">MSAFRATRRGVLAVVAATAFCSSLFLVWYAPVTHFSPQPLAPELRPHHAGVFEDALPNIFLADGAPPSLHNPSDNELPSLDTVIVGDASSTTPIHPLSVPQITFIAIWSPRPKLDVYLPNFFASIAANPSLELLLIKIDKYDLRNGECERVHAAGVPGVREVCIPMDEYYELHLDYLCSFWSCSQEQREKVREAMVERFKKDKYNSSYRPFRAEIFKKWMRDDVKLWGWCDLDIMLGNFDRTFPWDLADDFDVFVAGAPTEMDKVHLFMPGHMTVFRHAPDVAGAFFDLEEIASVNNYLDMPWILRPQWDGPAWHHLSTLDGVFGIWNAHWMPHSFLNVTATSDGPQTSEDALTHPVGRAVVNALLRSYSTKHAIRRPTFSDDGVETEVTMRDDLEISEGFHVWYNRRYAVLYLSTLESISPQWRKDGVPARRQHGGSVVERFEPLEQVIIPATVPLDGWIYSPGNRPWIQEALYIHYQGEKYQRWYGLPQRALKQGDVLYIDRSHGVHVWDAQGEMYYERIVYVGEE</sequence>
<dbReference type="EMBL" id="MU273585">
    <property type="protein sequence ID" value="KAI0031294.1"/>
    <property type="molecule type" value="Genomic_DNA"/>
</dbReference>
<accession>A0ACB8QHI7</accession>
<protein>
    <submittedName>
        <fullName evidence="1">Uncharacterized protein</fullName>
    </submittedName>
</protein>
<dbReference type="Proteomes" id="UP000814128">
    <property type="component" value="Unassembled WGS sequence"/>
</dbReference>
<evidence type="ECO:0000313" key="2">
    <source>
        <dbReference type="Proteomes" id="UP000814128"/>
    </source>
</evidence>
<name>A0ACB8QHI7_9AGAM</name>
<reference evidence="1" key="2">
    <citation type="journal article" date="2022" name="New Phytol.">
        <title>Evolutionary transition to the ectomycorrhizal habit in the genomes of a hyperdiverse lineage of mushroom-forming fungi.</title>
        <authorList>
            <person name="Looney B."/>
            <person name="Miyauchi S."/>
            <person name="Morin E."/>
            <person name="Drula E."/>
            <person name="Courty P.E."/>
            <person name="Kohler A."/>
            <person name="Kuo A."/>
            <person name="LaButti K."/>
            <person name="Pangilinan J."/>
            <person name="Lipzen A."/>
            <person name="Riley R."/>
            <person name="Andreopoulos W."/>
            <person name="He G."/>
            <person name="Johnson J."/>
            <person name="Nolan M."/>
            <person name="Tritt A."/>
            <person name="Barry K.W."/>
            <person name="Grigoriev I.V."/>
            <person name="Nagy L.G."/>
            <person name="Hibbett D."/>
            <person name="Henrissat B."/>
            <person name="Matheny P.B."/>
            <person name="Labbe J."/>
            <person name="Martin F.M."/>
        </authorList>
    </citation>
    <scope>NUCLEOTIDE SEQUENCE</scope>
    <source>
        <strain evidence="1">EC-137</strain>
    </source>
</reference>
<comment type="caution">
    <text evidence="1">The sequence shown here is derived from an EMBL/GenBank/DDBJ whole genome shotgun (WGS) entry which is preliminary data.</text>
</comment>
<gene>
    <name evidence="1" type="ORF">K488DRAFT_71506</name>
</gene>
<organism evidence="1 2">
    <name type="scientific">Vararia minispora EC-137</name>
    <dbReference type="NCBI Taxonomy" id="1314806"/>
    <lineage>
        <taxon>Eukaryota</taxon>
        <taxon>Fungi</taxon>
        <taxon>Dikarya</taxon>
        <taxon>Basidiomycota</taxon>
        <taxon>Agaricomycotina</taxon>
        <taxon>Agaricomycetes</taxon>
        <taxon>Russulales</taxon>
        <taxon>Lachnocladiaceae</taxon>
        <taxon>Vararia</taxon>
    </lineage>
</organism>